<dbReference type="Gene3D" id="1.10.510.10">
    <property type="entry name" value="Transferase(Phosphotransferase) domain 1"/>
    <property type="match status" value="1"/>
</dbReference>
<comment type="subcellular location">
    <subcellularLocation>
        <location evidence="2">Cytoplasmic vesicle</location>
        <location evidence="2">Clathrin-coated vesicle</location>
    </subcellularLocation>
</comment>
<feature type="binding site" evidence="16">
    <location>
        <position position="151"/>
    </location>
    <ligand>
        <name>ATP</name>
        <dbReference type="ChEBI" id="CHEBI:30616"/>
    </ligand>
</feature>
<comment type="similarity">
    <text evidence="15">Belongs to the protein kinase superfamily. Tyr protein kinase family.</text>
</comment>
<evidence type="ECO:0000256" key="14">
    <source>
        <dbReference type="ARBA" id="ARBA00047899"/>
    </source>
</evidence>
<keyword evidence="10 16" id="KW-0067">ATP-binding</keyword>
<dbReference type="FunFam" id="3.30.200.20:FF:000107">
    <property type="entry name" value="Putative activated CDC42 kinase 1"/>
    <property type="match status" value="1"/>
</dbReference>
<dbReference type="PANTHER" id="PTHR24418">
    <property type="entry name" value="TYROSINE-PROTEIN KINASE"/>
    <property type="match status" value="1"/>
</dbReference>
<evidence type="ECO:0000259" key="18">
    <source>
        <dbReference type="PROSITE" id="PS50011"/>
    </source>
</evidence>
<dbReference type="EMBL" id="JBBCAQ010000010">
    <property type="protein sequence ID" value="KAK7600918.1"/>
    <property type="molecule type" value="Genomic_DNA"/>
</dbReference>
<evidence type="ECO:0000256" key="8">
    <source>
        <dbReference type="ARBA" id="ARBA00022741"/>
    </source>
</evidence>
<evidence type="ECO:0000256" key="2">
    <source>
        <dbReference type="ARBA" id="ARBA00004132"/>
    </source>
</evidence>
<dbReference type="Pfam" id="PF09027">
    <property type="entry name" value="GTPase_binding"/>
    <property type="match status" value="1"/>
</dbReference>
<dbReference type="Pfam" id="PF14555">
    <property type="entry name" value="UBA_4"/>
    <property type="match status" value="1"/>
</dbReference>
<evidence type="ECO:0000256" key="5">
    <source>
        <dbReference type="ARBA" id="ARBA00022527"/>
    </source>
</evidence>
<keyword evidence="13" id="KW-0968">Cytoplasmic vesicle</keyword>
<dbReference type="PRINTS" id="PR00109">
    <property type="entry name" value="TYRKINASE"/>
</dbReference>
<dbReference type="GO" id="GO:0004674">
    <property type="term" value="F:protein serine/threonine kinase activity"/>
    <property type="evidence" value="ECO:0007669"/>
    <property type="project" value="UniProtKB-KW"/>
</dbReference>
<comment type="cofactor">
    <cofactor evidence="1">
        <name>Mg(2+)</name>
        <dbReference type="ChEBI" id="CHEBI:18420"/>
    </cofactor>
</comment>
<evidence type="ECO:0000256" key="3">
    <source>
        <dbReference type="ARBA" id="ARBA00022443"/>
    </source>
</evidence>
<evidence type="ECO:0000256" key="13">
    <source>
        <dbReference type="ARBA" id="ARBA00023329"/>
    </source>
</evidence>
<dbReference type="CDD" id="cd09539">
    <property type="entry name" value="SAM_TNK-like"/>
    <property type="match status" value="1"/>
</dbReference>
<dbReference type="GO" id="GO:0002009">
    <property type="term" value="P:morphogenesis of an epithelium"/>
    <property type="evidence" value="ECO:0007669"/>
    <property type="project" value="UniProtKB-ARBA"/>
</dbReference>
<evidence type="ECO:0000256" key="11">
    <source>
        <dbReference type="ARBA" id="ARBA00022842"/>
    </source>
</evidence>
<evidence type="ECO:0000256" key="1">
    <source>
        <dbReference type="ARBA" id="ARBA00001946"/>
    </source>
</evidence>
<feature type="region of interest" description="Disordered" evidence="17">
    <location>
        <begin position="454"/>
        <end position="473"/>
    </location>
</feature>
<dbReference type="InterPro" id="IPR011009">
    <property type="entry name" value="Kinase-like_dom_sf"/>
</dbReference>
<keyword evidence="4" id="KW-0963">Cytoplasm</keyword>
<dbReference type="InterPro" id="IPR036028">
    <property type="entry name" value="SH3-like_dom_sf"/>
</dbReference>
<keyword evidence="20" id="KW-1185">Reference proteome</keyword>
<keyword evidence="5" id="KW-0723">Serine/threonine-protein kinase</keyword>
<dbReference type="SUPFAM" id="SSF56112">
    <property type="entry name" value="Protein kinase-like (PK-like)"/>
    <property type="match status" value="1"/>
</dbReference>
<comment type="caution">
    <text evidence="19">The sequence shown here is derived from an EMBL/GenBank/DDBJ whole genome shotgun (WGS) entry which is preliminary data.</text>
</comment>
<dbReference type="GO" id="GO:0030136">
    <property type="term" value="C:clathrin-coated vesicle"/>
    <property type="evidence" value="ECO:0007669"/>
    <property type="project" value="UniProtKB-SubCell"/>
</dbReference>
<evidence type="ECO:0000256" key="4">
    <source>
        <dbReference type="ARBA" id="ARBA00022490"/>
    </source>
</evidence>
<dbReference type="FunFam" id="1.10.510.10:FF:000080">
    <property type="entry name" value="Putative activated CDC42 kinase 1"/>
    <property type="match status" value="1"/>
</dbReference>
<gene>
    <name evidence="19" type="ORF">V9T40_008359</name>
</gene>
<dbReference type="InterPro" id="IPR001245">
    <property type="entry name" value="Ser-Thr/Tyr_kinase_cat_dom"/>
</dbReference>
<dbReference type="Pfam" id="PF22931">
    <property type="entry name" value="SAM_TNK"/>
    <property type="match status" value="1"/>
</dbReference>
<dbReference type="InterPro" id="IPR037085">
    <property type="entry name" value="Cdc42-bd-like_dom_sf"/>
</dbReference>
<accession>A0AAN9Y5V4</accession>
<dbReference type="InterPro" id="IPR055175">
    <property type="entry name" value="ACK/TNK-like_SAM"/>
</dbReference>
<evidence type="ECO:0000313" key="19">
    <source>
        <dbReference type="EMBL" id="KAK7600918.1"/>
    </source>
</evidence>
<evidence type="ECO:0000256" key="15">
    <source>
        <dbReference type="ARBA" id="ARBA00060742"/>
    </source>
</evidence>
<keyword evidence="9" id="KW-0418">Kinase</keyword>
<dbReference type="GO" id="GO:0046872">
    <property type="term" value="F:metal ion binding"/>
    <property type="evidence" value="ECO:0007669"/>
    <property type="project" value="UniProtKB-KW"/>
</dbReference>
<keyword evidence="7" id="KW-0479">Metal-binding</keyword>
<dbReference type="GO" id="GO:0004713">
    <property type="term" value="F:protein tyrosine kinase activity"/>
    <property type="evidence" value="ECO:0007669"/>
    <property type="project" value="UniProtKB-KW"/>
</dbReference>
<dbReference type="GO" id="GO:0005524">
    <property type="term" value="F:ATP binding"/>
    <property type="evidence" value="ECO:0007669"/>
    <property type="project" value="UniProtKB-UniRule"/>
</dbReference>
<keyword evidence="8 16" id="KW-0547">Nucleotide-binding</keyword>
<dbReference type="Gene3D" id="4.10.680.10">
    <property type="entry name" value="Cdc42-like binding domain"/>
    <property type="match status" value="1"/>
</dbReference>
<organism evidence="19 20">
    <name type="scientific">Parthenolecanium corni</name>
    <dbReference type="NCBI Taxonomy" id="536013"/>
    <lineage>
        <taxon>Eukaryota</taxon>
        <taxon>Metazoa</taxon>
        <taxon>Ecdysozoa</taxon>
        <taxon>Arthropoda</taxon>
        <taxon>Hexapoda</taxon>
        <taxon>Insecta</taxon>
        <taxon>Pterygota</taxon>
        <taxon>Neoptera</taxon>
        <taxon>Paraneoptera</taxon>
        <taxon>Hemiptera</taxon>
        <taxon>Sternorrhyncha</taxon>
        <taxon>Coccoidea</taxon>
        <taxon>Coccidae</taxon>
        <taxon>Parthenolecanium</taxon>
    </lineage>
</organism>
<keyword evidence="12" id="KW-0829">Tyrosine-protein kinase</keyword>
<evidence type="ECO:0000313" key="20">
    <source>
        <dbReference type="Proteomes" id="UP001367676"/>
    </source>
</evidence>
<dbReference type="PROSITE" id="PS50011">
    <property type="entry name" value="PROTEIN_KINASE_DOM"/>
    <property type="match status" value="1"/>
</dbReference>
<dbReference type="InterPro" id="IPR015116">
    <property type="entry name" value="Cdc42-bd-like"/>
</dbReference>
<evidence type="ECO:0000256" key="16">
    <source>
        <dbReference type="PROSITE-ProRule" id="PRU10141"/>
    </source>
</evidence>
<proteinExistence type="inferred from homology"/>
<dbReference type="SMART" id="SM00219">
    <property type="entry name" value="TyrKc"/>
    <property type="match status" value="1"/>
</dbReference>
<dbReference type="InterPro" id="IPR017441">
    <property type="entry name" value="Protein_kinase_ATP_BS"/>
</dbReference>
<evidence type="ECO:0000256" key="12">
    <source>
        <dbReference type="ARBA" id="ARBA00023137"/>
    </source>
</evidence>
<evidence type="ECO:0000256" key="10">
    <source>
        <dbReference type="ARBA" id="ARBA00022840"/>
    </source>
</evidence>
<dbReference type="Gene3D" id="3.30.200.20">
    <property type="entry name" value="Phosphorylase Kinase, domain 1"/>
    <property type="match status" value="1"/>
</dbReference>
<evidence type="ECO:0000256" key="6">
    <source>
        <dbReference type="ARBA" id="ARBA00022679"/>
    </source>
</evidence>
<dbReference type="Pfam" id="PF07714">
    <property type="entry name" value="PK_Tyr_Ser-Thr"/>
    <property type="match status" value="1"/>
</dbReference>
<dbReference type="InterPro" id="IPR020635">
    <property type="entry name" value="Tyr_kinase_cat_dom"/>
</dbReference>
<feature type="region of interest" description="Disordered" evidence="17">
    <location>
        <begin position="487"/>
        <end position="507"/>
    </location>
</feature>
<keyword evidence="6" id="KW-0808">Transferase</keyword>
<dbReference type="SUPFAM" id="SSF50044">
    <property type="entry name" value="SH3-domain"/>
    <property type="match status" value="1"/>
</dbReference>
<keyword evidence="11" id="KW-0460">Magnesium</keyword>
<evidence type="ECO:0000256" key="9">
    <source>
        <dbReference type="ARBA" id="ARBA00022777"/>
    </source>
</evidence>
<dbReference type="PROSITE" id="PS00107">
    <property type="entry name" value="PROTEIN_KINASE_ATP"/>
    <property type="match status" value="1"/>
</dbReference>
<sequence length="1089" mass="123047">MTDDSSSIVWLYELLEDVQLEQFFSKIRNDLQITRLQHFEYVQPTDLEKIGLGKPAARRLLEAVKKRKSHLRKRNIINKIIPVPSNSKSSNGGDTTTKKIPDLRGTANGLTCLIQEKDVSLSIKLGDGFFGVVRKGEWTTPEGKTMPVAVKVLKQDALSQPAIMEDFVKEVQSMHQLDDPHLIRLYGVILTRPMMMVTELAPLGNLRDYIRKQCQHIAITTLWNYASQVAEGMFYLERKHFIHRDLACRNVLIFRQNKVKIGDFGLMRALSNEEDCYIMTEHKRVPFPWCAPESLKTRQFSHASDAWMYAVTIWEMFTFGEEPWVGLSGTQILQRIDKTDNRLPIPDACPPKLYSLMMQCWDRSPAGRPSFETIRDFFTKSSIEVMKASQEFKEDDKEMFVEKGDSIAIIEANLEEYWWRGQNLRSFIIGRFPKCLIKTRRAVHTEDVSKPIPDSFVHTGHGGTTGKSWGNPTTIENLSFRKSKTGDTSGVLAHLPTPSADRLRRNSPKSLLASSQKQFNYVKLRNEMTNETVASTNRMSASRSATFAEDLLIDISPTSNNKIEFPVHRESAKQVSVSPSVSIIDMPIGEETSIFEPKHSNSCSASYCNISTERPDPFDTSYVNAPSCYSNNADNQATSTALSTRMINTNSFEENYNKLYNNINLQSSNSIGSDFPFPRDRDVPKVFPADFSVELKKKLNLEQNVVTSNTFPLLKPPPSQQTCKAWTSSLKNNSHQIPSTLSASVSPVRASYPAVIMSKATNINVDSQQQPVIDLMLSENPESRYSNDTKETNTVFSQMRISVKSSSLQNNIYKDANCKYEKTPMHTELMAILSKASGNQLGSAYSFDNCRVGSEIQDRSNCRTKSCNSSDFDSRIYNNTRSCVNNADIYGTPSFESNAIGLVRNSNAGYSVNICNYSNTDERIRNDNVSFNVYDSVPDNDIYDETEVIQSISPDNNLTNPRHSWQREQGTSKNIYDPVSSEYHQRTSYYDAVEDDSLSSIDLTAPLNACSRDKIAWLMAELQGNTYEEECIDALNACNWDIPSAGRYIKLQKLANLGLASERQCQSFLEECDWNVEQAASRMLDTVHC</sequence>
<evidence type="ECO:0000256" key="7">
    <source>
        <dbReference type="ARBA" id="ARBA00022723"/>
    </source>
</evidence>
<comment type="catalytic activity">
    <reaction evidence="14">
        <text>L-threonyl-[protein] + ATP = O-phospho-L-threonyl-[protein] + ADP + H(+)</text>
        <dbReference type="Rhea" id="RHEA:46608"/>
        <dbReference type="Rhea" id="RHEA-COMP:11060"/>
        <dbReference type="Rhea" id="RHEA-COMP:11605"/>
        <dbReference type="ChEBI" id="CHEBI:15378"/>
        <dbReference type="ChEBI" id="CHEBI:30013"/>
        <dbReference type="ChEBI" id="CHEBI:30616"/>
        <dbReference type="ChEBI" id="CHEBI:61977"/>
        <dbReference type="ChEBI" id="CHEBI:456216"/>
        <dbReference type="EC" id="2.7.11.1"/>
    </reaction>
</comment>
<dbReference type="PROSITE" id="PS00109">
    <property type="entry name" value="PROTEIN_KINASE_TYR"/>
    <property type="match status" value="1"/>
</dbReference>
<evidence type="ECO:0000256" key="17">
    <source>
        <dbReference type="SAM" id="MobiDB-lite"/>
    </source>
</evidence>
<name>A0AAN9Y5V4_9HEMI</name>
<dbReference type="InterPro" id="IPR049587">
    <property type="entry name" value="TNK-like_SAM"/>
</dbReference>
<dbReference type="Proteomes" id="UP001367676">
    <property type="component" value="Unassembled WGS sequence"/>
</dbReference>
<dbReference type="InterPro" id="IPR050198">
    <property type="entry name" value="Non-receptor_tyrosine_kinases"/>
</dbReference>
<dbReference type="AlphaFoldDB" id="A0AAN9Y5V4"/>
<reference evidence="19 20" key="1">
    <citation type="submission" date="2024-03" db="EMBL/GenBank/DDBJ databases">
        <title>Adaptation during the transition from Ophiocordyceps entomopathogen to insect associate is accompanied by gene loss and intensified selection.</title>
        <authorList>
            <person name="Ward C.M."/>
            <person name="Onetto C.A."/>
            <person name="Borneman A.R."/>
        </authorList>
    </citation>
    <scope>NUCLEOTIDE SEQUENCE [LARGE SCALE GENOMIC DNA]</scope>
    <source>
        <strain evidence="19">AWRI1</strain>
        <tissue evidence="19">Single Adult Female</tissue>
    </source>
</reference>
<dbReference type="CDD" id="cd05040">
    <property type="entry name" value="PTKc_Ack_like"/>
    <property type="match status" value="1"/>
</dbReference>
<dbReference type="InterPro" id="IPR000719">
    <property type="entry name" value="Prot_kinase_dom"/>
</dbReference>
<feature type="domain" description="Protein kinase" evidence="18">
    <location>
        <begin position="119"/>
        <end position="378"/>
    </location>
</feature>
<keyword evidence="3" id="KW-0728">SH3 domain</keyword>
<protein>
    <recommendedName>
        <fullName evidence="18">Protein kinase domain-containing protein</fullName>
    </recommendedName>
</protein>
<dbReference type="InterPro" id="IPR008266">
    <property type="entry name" value="Tyr_kinase_AS"/>
</dbReference>